<proteinExistence type="predicted"/>
<dbReference type="RefSeq" id="WP_125662268.1">
    <property type="nucleotide sequence ID" value="NZ_AP019308.1"/>
</dbReference>
<reference evidence="1 2" key="1">
    <citation type="submission" date="2018-11" db="EMBL/GenBank/DDBJ databases">
        <title>Complete genome sequence of Paenibacillus baekrokdamisoli strain KCTC 33723.</title>
        <authorList>
            <person name="Kang S.W."/>
            <person name="Lee K.C."/>
            <person name="Kim K.K."/>
            <person name="Kim J.S."/>
            <person name="Kim D.S."/>
            <person name="Ko S.H."/>
            <person name="Yang S.H."/>
            <person name="Lee J.S."/>
        </authorList>
    </citation>
    <scope>NUCLEOTIDE SEQUENCE [LARGE SCALE GENOMIC DNA]</scope>
    <source>
        <strain evidence="1 2">KCTC 33723</strain>
    </source>
</reference>
<gene>
    <name evidence="1" type="ORF">Back11_44620</name>
</gene>
<dbReference type="KEGG" id="pbk:Back11_44620"/>
<dbReference type="Proteomes" id="UP000275368">
    <property type="component" value="Chromosome"/>
</dbReference>
<evidence type="ECO:0000313" key="2">
    <source>
        <dbReference type="Proteomes" id="UP000275368"/>
    </source>
</evidence>
<keyword evidence="2" id="KW-1185">Reference proteome</keyword>
<protein>
    <submittedName>
        <fullName evidence="1">Uncharacterized protein</fullName>
    </submittedName>
</protein>
<dbReference type="EMBL" id="AP019308">
    <property type="protein sequence ID" value="BBH23117.1"/>
    <property type="molecule type" value="Genomic_DNA"/>
</dbReference>
<dbReference type="OrthoDB" id="2567918at2"/>
<name>A0A3G9IW37_9BACL</name>
<organism evidence="1 2">
    <name type="scientific">Paenibacillus baekrokdamisoli</name>
    <dbReference type="NCBI Taxonomy" id="1712516"/>
    <lineage>
        <taxon>Bacteria</taxon>
        <taxon>Bacillati</taxon>
        <taxon>Bacillota</taxon>
        <taxon>Bacilli</taxon>
        <taxon>Bacillales</taxon>
        <taxon>Paenibacillaceae</taxon>
        <taxon>Paenibacillus</taxon>
    </lineage>
</organism>
<accession>A0A3G9IW37</accession>
<sequence length="272" mass="31739">METAANNTTLSIFFDESGKQNNAVQLMGALCFPTDIYKNDALIMMHELNNEYSFHWTDYSGDAKMRNGIIKLFQVAVQIAPYAQLNILHYHYNQIEADAIRFGSGLKAEITEYTVYTKFPERIMYGLLREYDKSSQLNAALYIEHAYEYERLDLANSLKKQLNAHALYRGEPYFVSECSYKRKGEEIGVELTDLLLGIIRTIMENSGSTTRTKREQRNLIIRLYKMGLLESFIQNLSLYEWTGQSILTERNFQTYINLFIAKHFDEYKRIEV</sequence>
<evidence type="ECO:0000313" key="1">
    <source>
        <dbReference type="EMBL" id="BBH23117.1"/>
    </source>
</evidence>
<dbReference type="AlphaFoldDB" id="A0A3G9IW37"/>